<keyword evidence="3 8" id="KW-0378">Hydrolase</keyword>
<feature type="domain" description="Peptidase S33 tripeptidyl aminopeptidase-like C-terminal" evidence="7">
    <location>
        <begin position="456"/>
        <end position="559"/>
    </location>
</feature>
<organism evidence="8 9">
    <name type="scientific">Pedococcus aerophilus</name>
    <dbReference type="NCBI Taxonomy" id="436356"/>
    <lineage>
        <taxon>Bacteria</taxon>
        <taxon>Bacillati</taxon>
        <taxon>Actinomycetota</taxon>
        <taxon>Actinomycetes</taxon>
        <taxon>Micrococcales</taxon>
        <taxon>Intrasporangiaceae</taxon>
        <taxon>Pedococcus</taxon>
    </lineage>
</organism>
<gene>
    <name evidence="8" type="ORF">GCM10009867_29680</name>
</gene>
<dbReference type="InterPro" id="IPR000073">
    <property type="entry name" value="AB_hydrolase_1"/>
</dbReference>
<sequence length="603" mass="63724">MSVRRLLGGALAFLVAGAVVVPATTTAASGATPAPDRTSAIEARRVDSVPKPAITWFDCSVVTPRAACGTVKLPLDYDQPKGATTEVALLRVKVADPSKRLGTLFVNPGGPGGSGVILAASAREFLSPALLARFDIVGVDPRGINFSDNVRCFKDLGAQAKALGPILETPFPTTAAGRNAYVASAMAFGRGCSSSGQALGASMSTAEVARDMDVLRRTFGDAKLNYLGFSYGTYLGQTYANMFPDRVRAVAIDGVLDPIAWAGTEGATIQPQTQRIKSGEGAHNALLKVLDVCKAKGPDYCMLAQLGDPRQTYAEVISKIKANPIVFTDEDTGEVVFTIDYAFMVSILLSDLYNPDGPMFVDWDLTGFAQMLEDPMARKASTRATALSMQARLAAAKDSDKATKAQLAKAGARAGWAFPYDNSPEAFQSVLCTDSRNPSSARLWPYFTASAERTAPGFGPLWSWASAPCASSTWTVTDEDSYRGPFTKRTANPVLVVGNYWDPATNYAGAVKASTLLPNSRLVSSDSWGHTAYGTSACVTNAVDSYLIGVKVPAAGAKCVGDVQPFTEKIDQEPFPEEQLRSGASARSLPPVVAPVPGAVPRR</sequence>
<dbReference type="EMBL" id="BAAARN010000004">
    <property type="protein sequence ID" value="GAA2738445.1"/>
    <property type="molecule type" value="Genomic_DNA"/>
</dbReference>
<keyword evidence="2 5" id="KW-0732">Signal</keyword>
<accession>A0ABN3UTV7</accession>
<name>A0ABN3UTV7_9MICO</name>
<evidence type="ECO:0000256" key="1">
    <source>
        <dbReference type="ARBA" id="ARBA00010088"/>
    </source>
</evidence>
<dbReference type="InterPro" id="IPR013595">
    <property type="entry name" value="Pept_S33_TAP-like_C"/>
</dbReference>
<dbReference type="Pfam" id="PF08386">
    <property type="entry name" value="Abhydrolase_4"/>
    <property type="match status" value="1"/>
</dbReference>
<dbReference type="PANTHER" id="PTHR43248:SF29">
    <property type="entry name" value="TRIPEPTIDYL AMINOPEPTIDASE"/>
    <property type="match status" value="1"/>
</dbReference>
<feature type="signal peptide" evidence="5">
    <location>
        <begin position="1"/>
        <end position="27"/>
    </location>
</feature>
<dbReference type="Pfam" id="PF00561">
    <property type="entry name" value="Abhydrolase_1"/>
    <property type="match status" value="1"/>
</dbReference>
<evidence type="ECO:0000256" key="3">
    <source>
        <dbReference type="ARBA" id="ARBA00022801"/>
    </source>
</evidence>
<protein>
    <submittedName>
        <fullName evidence="8">Alpha/beta hydrolase</fullName>
    </submittedName>
</protein>
<feature type="domain" description="AB hydrolase-1" evidence="6">
    <location>
        <begin position="103"/>
        <end position="259"/>
    </location>
</feature>
<comment type="similarity">
    <text evidence="1">Belongs to the peptidase S33 family.</text>
</comment>
<feature type="region of interest" description="Disordered" evidence="4">
    <location>
        <begin position="572"/>
        <end position="603"/>
    </location>
</feature>
<evidence type="ECO:0000256" key="4">
    <source>
        <dbReference type="SAM" id="MobiDB-lite"/>
    </source>
</evidence>
<dbReference type="Gene3D" id="3.40.50.1820">
    <property type="entry name" value="alpha/beta hydrolase"/>
    <property type="match status" value="2"/>
</dbReference>
<dbReference type="RefSeq" id="WP_344194829.1">
    <property type="nucleotide sequence ID" value="NZ_BAAARN010000004.1"/>
</dbReference>
<dbReference type="GO" id="GO:0016787">
    <property type="term" value="F:hydrolase activity"/>
    <property type="evidence" value="ECO:0007669"/>
    <property type="project" value="UniProtKB-KW"/>
</dbReference>
<proteinExistence type="inferred from homology"/>
<evidence type="ECO:0000259" key="7">
    <source>
        <dbReference type="Pfam" id="PF08386"/>
    </source>
</evidence>
<dbReference type="PANTHER" id="PTHR43248">
    <property type="entry name" value="2-SUCCINYL-6-HYDROXY-2,4-CYCLOHEXADIENE-1-CARBOXYLATE SYNTHASE"/>
    <property type="match status" value="1"/>
</dbReference>
<evidence type="ECO:0000313" key="8">
    <source>
        <dbReference type="EMBL" id="GAA2738445.1"/>
    </source>
</evidence>
<dbReference type="InterPro" id="IPR029058">
    <property type="entry name" value="AB_hydrolase_fold"/>
</dbReference>
<dbReference type="Proteomes" id="UP001501326">
    <property type="component" value="Unassembled WGS sequence"/>
</dbReference>
<dbReference type="SUPFAM" id="SSF53474">
    <property type="entry name" value="alpha/beta-Hydrolases"/>
    <property type="match status" value="1"/>
</dbReference>
<keyword evidence="9" id="KW-1185">Reference proteome</keyword>
<evidence type="ECO:0000259" key="6">
    <source>
        <dbReference type="Pfam" id="PF00561"/>
    </source>
</evidence>
<evidence type="ECO:0000256" key="2">
    <source>
        <dbReference type="ARBA" id="ARBA00022729"/>
    </source>
</evidence>
<reference evidence="8 9" key="1">
    <citation type="journal article" date="2019" name="Int. J. Syst. Evol. Microbiol.">
        <title>The Global Catalogue of Microorganisms (GCM) 10K type strain sequencing project: providing services to taxonomists for standard genome sequencing and annotation.</title>
        <authorList>
            <consortium name="The Broad Institute Genomics Platform"/>
            <consortium name="The Broad Institute Genome Sequencing Center for Infectious Disease"/>
            <person name="Wu L."/>
            <person name="Ma J."/>
        </authorList>
    </citation>
    <scope>NUCLEOTIDE SEQUENCE [LARGE SCALE GENOMIC DNA]</scope>
    <source>
        <strain evidence="8 9">JCM 16378</strain>
    </source>
</reference>
<dbReference type="InterPro" id="IPR051601">
    <property type="entry name" value="Serine_prot/Carboxylest_S33"/>
</dbReference>
<feature type="chain" id="PRO_5047083739" evidence="5">
    <location>
        <begin position="28"/>
        <end position="603"/>
    </location>
</feature>
<comment type="caution">
    <text evidence="8">The sequence shown here is derived from an EMBL/GenBank/DDBJ whole genome shotgun (WGS) entry which is preliminary data.</text>
</comment>
<evidence type="ECO:0000313" key="9">
    <source>
        <dbReference type="Proteomes" id="UP001501326"/>
    </source>
</evidence>
<evidence type="ECO:0000256" key="5">
    <source>
        <dbReference type="SAM" id="SignalP"/>
    </source>
</evidence>